<dbReference type="HOGENOM" id="CLU_1639592_0_0_1"/>
<dbReference type="PANTHER" id="PTHR24373">
    <property type="entry name" value="SLIT RELATED LEUCINE-RICH REPEAT NEURONAL PROTEIN"/>
    <property type="match status" value="1"/>
</dbReference>
<reference evidence="4" key="1">
    <citation type="submission" date="2012-12" db="EMBL/GenBank/DDBJ databases">
        <authorList>
            <person name="Hellsten U."/>
            <person name="Grimwood J."/>
            <person name="Chapman J.A."/>
            <person name="Shapiro H."/>
            <person name="Aerts A."/>
            <person name="Otillar R.P."/>
            <person name="Terry A.Y."/>
            <person name="Boore J.L."/>
            <person name="Simakov O."/>
            <person name="Marletaz F."/>
            <person name="Cho S.-J."/>
            <person name="Edsinger-Gonzales E."/>
            <person name="Havlak P."/>
            <person name="Kuo D.-H."/>
            <person name="Larsson T."/>
            <person name="Lv J."/>
            <person name="Arendt D."/>
            <person name="Savage R."/>
            <person name="Osoegawa K."/>
            <person name="de Jong P."/>
            <person name="Lindberg D.R."/>
            <person name="Seaver E.C."/>
            <person name="Weisblat D.A."/>
            <person name="Putnam N.H."/>
            <person name="Grigoriev I.V."/>
            <person name="Rokhsar D.S."/>
        </authorList>
    </citation>
    <scope>NUCLEOTIDE SEQUENCE</scope>
    <source>
        <strain evidence="4">I ESC-2004</strain>
    </source>
</reference>
<dbReference type="Gene3D" id="3.80.10.10">
    <property type="entry name" value="Ribonuclease Inhibitor"/>
    <property type="match status" value="3"/>
</dbReference>
<dbReference type="AlphaFoldDB" id="R7TFP1"/>
<feature type="non-terminal residue" evidence="2">
    <location>
        <position position="162"/>
    </location>
</feature>
<reference evidence="2 4" key="2">
    <citation type="journal article" date="2013" name="Nature">
        <title>Insights into bilaterian evolution from three spiralian genomes.</title>
        <authorList>
            <person name="Simakov O."/>
            <person name="Marletaz F."/>
            <person name="Cho S.J."/>
            <person name="Edsinger-Gonzales E."/>
            <person name="Havlak P."/>
            <person name="Hellsten U."/>
            <person name="Kuo D.H."/>
            <person name="Larsson T."/>
            <person name="Lv J."/>
            <person name="Arendt D."/>
            <person name="Savage R."/>
            <person name="Osoegawa K."/>
            <person name="de Jong P."/>
            <person name="Grimwood J."/>
            <person name="Chapman J.A."/>
            <person name="Shapiro H."/>
            <person name="Aerts A."/>
            <person name="Otillar R.P."/>
            <person name="Terry A.Y."/>
            <person name="Boore J.L."/>
            <person name="Grigoriev I.V."/>
            <person name="Lindberg D.R."/>
            <person name="Seaver E.C."/>
            <person name="Weisblat D.A."/>
            <person name="Putnam N.H."/>
            <person name="Rokhsar D.S."/>
        </authorList>
    </citation>
    <scope>NUCLEOTIDE SEQUENCE</scope>
    <source>
        <strain evidence="2 4">I ESC-2004</strain>
    </source>
</reference>
<accession>R7TFP1</accession>
<sequence>MTCPDFPCPQGCQCEDLVANCDSGDFEAIPEVPINIKALTIVSNQINSLTFSIAQYDIFILDLTSNNLTILQPEQFGHCRYLWELKMSKNFISYIESNTFGQCKNLKDLDLSYNPLTHISLETLAGLRHLKTFTGNNMNLTSMEPGLLRPMVGLRVINLSYN</sequence>
<dbReference type="GO" id="GO:0005615">
    <property type="term" value="C:extracellular space"/>
    <property type="evidence" value="ECO:0007669"/>
    <property type="project" value="TreeGrafter"/>
</dbReference>
<dbReference type="Proteomes" id="UP000014760">
    <property type="component" value="Unassembled WGS sequence"/>
</dbReference>
<dbReference type="EMBL" id="KB310970">
    <property type="protein sequence ID" value="ELT90341.1"/>
    <property type="molecule type" value="Genomic_DNA"/>
</dbReference>
<evidence type="ECO:0000313" key="3">
    <source>
        <dbReference type="EnsemblMetazoa" id="CapteP93705"/>
    </source>
</evidence>
<proteinExistence type="predicted"/>
<dbReference type="Pfam" id="PF00560">
    <property type="entry name" value="LRR_1"/>
    <property type="match status" value="1"/>
</dbReference>
<dbReference type="OrthoDB" id="4691307at2759"/>
<dbReference type="SUPFAM" id="SSF52058">
    <property type="entry name" value="L domain-like"/>
    <property type="match status" value="1"/>
</dbReference>
<keyword evidence="1" id="KW-0732">Signal</keyword>
<evidence type="ECO:0000313" key="2">
    <source>
        <dbReference type="EMBL" id="ELT90341.1"/>
    </source>
</evidence>
<reference evidence="3" key="3">
    <citation type="submission" date="2015-06" db="UniProtKB">
        <authorList>
            <consortium name="EnsemblMetazoa"/>
        </authorList>
    </citation>
    <scope>IDENTIFICATION</scope>
</reference>
<dbReference type="PANTHER" id="PTHR24373:SF370">
    <property type="entry name" value="FISH-LIPS, ISOFORM E"/>
    <property type="match status" value="1"/>
</dbReference>
<evidence type="ECO:0000313" key="4">
    <source>
        <dbReference type="Proteomes" id="UP000014760"/>
    </source>
</evidence>
<keyword evidence="4" id="KW-1185">Reference proteome</keyword>
<dbReference type="EnsemblMetazoa" id="CapteT93705">
    <property type="protein sequence ID" value="CapteP93705"/>
    <property type="gene ID" value="CapteG93705"/>
</dbReference>
<protein>
    <recommendedName>
        <fullName evidence="5">LRRNT domain-containing protein</fullName>
    </recommendedName>
</protein>
<evidence type="ECO:0000256" key="1">
    <source>
        <dbReference type="ARBA" id="ARBA00022729"/>
    </source>
</evidence>
<dbReference type="InterPro" id="IPR032675">
    <property type="entry name" value="LRR_dom_sf"/>
</dbReference>
<dbReference type="InterPro" id="IPR050328">
    <property type="entry name" value="Dev_Immune_Receptor"/>
</dbReference>
<gene>
    <name evidence="2" type="ORF">CAPTEDRAFT_93705</name>
</gene>
<organism evidence="2">
    <name type="scientific">Capitella teleta</name>
    <name type="common">Polychaete worm</name>
    <dbReference type="NCBI Taxonomy" id="283909"/>
    <lineage>
        <taxon>Eukaryota</taxon>
        <taxon>Metazoa</taxon>
        <taxon>Spiralia</taxon>
        <taxon>Lophotrochozoa</taxon>
        <taxon>Annelida</taxon>
        <taxon>Polychaeta</taxon>
        <taxon>Sedentaria</taxon>
        <taxon>Scolecida</taxon>
        <taxon>Capitellidae</taxon>
        <taxon>Capitella</taxon>
    </lineage>
</organism>
<dbReference type="Pfam" id="PF13855">
    <property type="entry name" value="LRR_8"/>
    <property type="match status" value="1"/>
</dbReference>
<dbReference type="GO" id="GO:0031012">
    <property type="term" value="C:extracellular matrix"/>
    <property type="evidence" value="ECO:0007669"/>
    <property type="project" value="TreeGrafter"/>
</dbReference>
<dbReference type="InterPro" id="IPR001611">
    <property type="entry name" value="Leu-rich_rpt"/>
</dbReference>
<name>R7TFP1_CAPTE</name>
<dbReference type="EMBL" id="AMQN01014436">
    <property type="status" value="NOT_ANNOTATED_CDS"/>
    <property type="molecule type" value="Genomic_DNA"/>
</dbReference>
<dbReference type="PROSITE" id="PS51450">
    <property type="entry name" value="LRR"/>
    <property type="match status" value="1"/>
</dbReference>
<evidence type="ECO:0008006" key="5">
    <source>
        <dbReference type="Google" id="ProtNLM"/>
    </source>
</evidence>